<evidence type="ECO:0000313" key="2">
    <source>
        <dbReference type="Proteomes" id="UP000033140"/>
    </source>
</evidence>
<sequence>MSPSQLESSKSLCAAFADPSVDPEYLLSHFSSDATAHEHGPQTDTMPFLGRTIPVKIYMPLLQKYVKFSDMSFFDYTSDPGTSRLSVKGKATFTWTATHKSWDEVFTYVLGFDQDSKVKTYEVWADPLSLYAAAKGMKLE</sequence>
<evidence type="ECO:0000313" key="1">
    <source>
        <dbReference type="EMBL" id="GAO52298.1"/>
    </source>
</evidence>
<keyword evidence="2" id="KW-1185">Reference proteome</keyword>
<dbReference type="OMA" id="TEHGPEW"/>
<protein>
    <recommendedName>
        <fullName evidence="3">SnoaL-like domain-containing protein</fullName>
    </recommendedName>
</protein>
<comment type="caution">
    <text evidence="1">The sequence shown here is derived from an EMBL/GenBank/DDBJ whole genome shotgun (WGS) entry which is preliminary data.</text>
</comment>
<dbReference type="Proteomes" id="UP000033140">
    <property type="component" value="Unassembled WGS sequence"/>
</dbReference>
<reference evidence="1 2" key="3">
    <citation type="journal article" date="2015" name="Genome Announc.">
        <title>Draft Genome Sequence of the Archiascomycetous Yeast Saitoella complicata.</title>
        <authorList>
            <person name="Yamauchi K."/>
            <person name="Kondo S."/>
            <person name="Hamamoto M."/>
            <person name="Takahashi Y."/>
            <person name="Ogura Y."/>
            <person name="Hayashi T."/>
            <person name="Nishida H."/>
        </authorList>
    </citation>
    <scope>NUCLEOTIDE SEQUENCE [LARGE SCALE GENOMIC DNA]</scope>
    <source>
        <strain evidence="1 2">NRRL Y-17804</strain>
    </source>
</reference>
<reference evidence="1 2" key="1">
    <citation type="journal article" date="2011" name="J. Gen. Appl. Microbiol.">
        <title>Draft genome sequencing of the enigmatic yeast Saitoella complicata.</title>
        <authorList>
            <person name="Nishida H."/>
            <person name="Hamamoto M."/>
            <person name="Sugiyama J."/>
        </authorList>
    </citation>
    <scope>NUCLEOTIDE SEQUENCE [LARGE SCALE GENOMIC DNA]</scope>
    <source>
        <strain evidence="1 2">NRRL Y-17804</strain>
    </source>
</reference>
<organism evidence="1 2">
    <name type="scientific">Saitoella complicata (strain BCRC 22490 / CBS 7301 / JCM 7358 / NBRC 10748 / NRRL Y-17804)</name>
    <dbReference type="NCBI Taxonomy" id="698492"/>
    <lineage>
        <taxon>Eukaryota</taxon>
        <taxon>Fungi</taxon>
        <taxon>Dikarya</taxon>
        <taxon>Ascomycota</taxon>
        <taxon>Taphrinomycotina</taxon>
        <taxon>Taphrinomycotina incertae sedis</taxon>
        <taxon>Saitoella</taxon>
    </lineage>
</organism>
<dbReference type="EMBL" id="BACD03000065">
    <property type="protein sequence ID" value="GAO52298.1"/>
    <property type="molecule type" value="Genomic_DNA"/>
</dbReference>
<dbReference type="InterPro" id="IPR032710">
    <property type="entry name" value="NTF2-like_dom_sf"/>
</dbReference>
<gene>
    <name evidence="1" type="ORF">G7K_6378-t1</name>
</gene>
<dbReference type="SUPFAM" id="SSF54427">
    <property type="entry name" value="NTF2-like"/>
    <property type="match status" value="1"/>
</dbReference>
<accession>A0A0E9NR61</accession>
<reference evidence="1 2" key="2">
    <citation type="journal article" date="2014" name="J. Gen. Appl. Microbiol.">
        <title>The early diverging ascomycetous budding yeast Saitoella complicata has three histone deacetylases belonging to the Clr6, Hos2, and Rpd3 lineages.</title>
        <authorList>
            <person name="Nishida H."/>
            <person name="Matsumoto T."/>
            <person name="Kondo S."/>
            <person name="Hamamoto M."/>
            <person name="Yoshikawa H."/>
        </authorList>
    </citation>
    <scope>NUCLEOTIDE SEQUENCE [LARGE SCALE GENOMIC DNA]</scope>
    <source>
        <strain evidence="1 2">NRRL Y-17804</strain>
    </source>
</reference>
<dbReference type="AlphaFoldDB" id="A0A0E9NR61"/>
<name>A0A0E9NR61_SAICN</name>
<proteinExistence type="predicted"/>
<dbReference type="STRING" id="698492.A0A0E9NR61"/>
<evidence type="ECO:0008006" key="3">
    <source>
        <dbReference type="Google" id="ProtNLM"/>
    </source>
</evidence>